<dbReference type="EMBL" id="VKDB01000020">
    <property type="protein sequence ID" value="TSA81776.1"/>
    <property type="molecule type" value="Genomic_DNA"/>
</dbReference>
<keyword evidence="2" id="KW-1185">Reference proteome</keyword>
<dbReference type="RefSeq" id="WP_143721523.1">
    <property type="nucleotide sequence ID" value="NZ_VKDB01000020.1"/>
</dbReference>
<name>A0A553UNJ8_9DEIO</name>
<protein>
    <submittedName>
        <fullName evidence="1">DUF2171 domain-containing protein</fullName>
    </submittedName>
</protein>
<dbReference type="InterPro" id="IPR018684">
    <property type="entry name" value="DUF2171"/>
</dbReference>
<reference evidence="1 2" key="1">
    <citation type="submission" date="2019-07" db="EMBL/GenBank/DDBJ databases">
        <title>Deinococcus detaillus sp. nov., isolated from humus soil in Antarctica.</title>
        <authorList>
            <person name="Zhang K."/>
        </authorList>
    </citation>
    <scope>NUCLEOTIDE SEQUENCE [LARGE SCALE GENOMIC DNA]</scope>
    <source>
        <strain evidence="1 2">H1</strain>
    </source>
</reference>
<organism evidence="1 2">
    <name type="scientific">Deinococcus detaillensis</name>
    <dbReference type="NCBI Taxonomy" id="2592048"/>
    <lineage>
        <taxon>Bacteria</taxon>
        <taxon>Thermotogati</taxon>
        <taxon>Deinococcota</taxon>
        <taxon>Deinococci</taxon>
        <taxon>Deinococcales</taxon>
        <taxon>Deinococcaceae</taxon>
        <taxon>Deinococcus</taxon>
    </lineage>
</organism>
<dbReference type="Pfam" id="PF09939">
    <property type="entry name" value="DUF2171"/>
    <property type="match status" value="1"/>
</dbReference>
<gene>
    <name evidence="1" type="ORF">FNU79_14475</name>
</gene>
<dbReference type="OrthoDB" id="71166at2"/>
<evidence type="ECO:0000313" key="2">
    <source>
        <dbReference type="Proteomes" id="UP000316092"/>
    </source>
</evidence>
<comment type="caution">
    <text evidence="1">The sequence shown here is derived from an EMBL/GenBank/DDBJ whole genome shotgun (WGS) entry which is preliminary data.</text>
</comment>
<accession>A0A553UNJ8</accession>
<evidence type="ECO:0000313" key="1">
    <source>
        <dbReference type="EMBL" id="TSA81776.1"/>
    </source>
</evidence>
<dbReference type="AlphaFoldDB" id="A0A553UNJ8"/>
<sequence>MNSPIHIKSGQIKNGMVVQAGDGDEAVYLGRIAGLKKNFIKLRRRDAPGGKRRYIPRSWVGGVVGHQVYLSKIPSSAKAGWLTKAELKAWPADK</sequence>
<proteinExistence type="predicted"/>
<dbReference type="Proteomes" id="UP000316092">
    <property type="component" value="Unassembled WGS sequence"/>
</dbReference>